<gene>
    <name evidence="2" type="ORF">COT04_01960</name>
</gene>
<evidence type="ECO:0000313" key="3">
    <source>
        <dbReference type="Proteomes" id="UP000229559"/>
    </source>
</evidence>
<dbReference type="AlphaFoldDB" id="A0A2M6YPP7"/>
<dbReference type="EMBL" id="PEXA01000054">
    <property type="protein sequence ID" value="PIU33087.1"/>
    <property type="molecule type" value="Genomic_DNA"/>
</dbReference>
<reference evidence="3" key="1">
    <citation type="submission" date="2017-09" db="EMBL/GenBank/DDBJ databases">
        <title>Depth-based differentiation of microbial function through sediment-hosted aquifers and enrichment of novel symbionts in the deep terrestrial subsurface.</title>
        <authorList>
            <person name="Probst A.J."/>
            <person name="Ladd B."/>
            <person name="Jarett J.K."/>
            <person name="Geller-Mcgrath D.E."/>
            <person name="Sieber C.M.K."/>
            <person name="Emerson J.B."/>
            <person name="Anantharaman K."/>
            <person name="Thomas B.C."/>
            <person name="Malmstrom R."/>
            <person name="Stieglmeier M."/>
            <person name="Klingl A."/>
            <person name="Woyke T."/>
            <person name="Ryan C.M."/>
            <person name="Banfield J.F."/>
        </authorList>
    </citation>
    <scope>NUCLEOTIDE SEQUENCE [LARGE SCALE GENOMIC DNA]</scope>
</reference>
<evidence type="ECO:0000313" key="2">
    <source>
        <dbReference type="EMBL" id="PIU33087.1"/>
    </source>
</evidence>
<accession>A0A2M6YPP7</accession>
<keyword evidence="1" id="KW-0732">Signal</keyword>
<evidence type="ECO:0000256" key="1">
    <source>
        <dbReference type="SAM" id="SignalP"/>
    </source>
</evidence>
<dbReference type="Proteomes" id="UP000229559">
    <property type="component" value="Unassembled WGS sequence"/>
</dbReference>
<protein>
    <recommendedName>
        <fullName evidence="4">DUF5667 domain-containing protein</fullName>
    </recommendedName>
</protein>
<evidence type="ECO:0008006" key="4">
    <source>
        <dbReference type="Google" id="ProtNLM"/>
    </source>
</evidence>
<proteinExistence type="predicted"/>
<feature type="chain" id="PRO_5014869826" description="DUF5667 domain-containing protein" evidence="1">
    <location>
        <begin position="25"/>
        <end position="269"/>
    </location>
</feature>
<sequence>MKRYLSVILIFALLVFYFSGLASAQEFNFDRAYSDYLYNYNLYRESHNSYITAREAFLKYQTLTSKNEALGKTREMLNHQDEVIKTYLTALKLKLTGISGLSNDEQHILSLNLDNEITWFGQHQEELNKAGSLEDLVAVAGKSKEQYRKTEVLIYQTLGAILAGKETALREEISQKIKSLKEKVGEIRLKGDKDTSLAERWLLEAENRLTKSQEKQFAAQQTLVKLKESSLNKTRIYNEAQSSLEKSHQFLKEANSYLKEIIRELKHAD</sequence>
<comment type="caution">
    <text evidence="2">The sequence shown here is derived from an EMBL/GenBank/DDBJ whole genome shotgun (WGS) entry which is preliminary data.</text>
</comment>
<feature type="signal peptide" evidence="1">
    <location>
        <begin position="1"/>
        <end position="24"/>
    </location>
</feature>
<organism evidence="2 3">
    <name type="scientific">Candidatus Shapirobacteria bacterium CG07_land_8_20_14_0_80_39_12</name>
    <dbReference type="NCBI Taxonomy" id="1974480"/>
    <lineage>
        <taxon>Bacteria</taxon>
        <taxon>Candidatus Shapironibacteriota</taxon>
    </lineage>
</organism>
<name>A0A2M6YPP7_9BACT</name>